<feature type="transmembrane region" description="Helical" evidence="1">
    <location>
        <begin position="65"/>
        <end position="85"/>
    </location>
</feature>
<proteinExistence type="predicted"/>
<keyword evidence="1" id="KW-1133">Transmembrane helix</keyword>
<dbReference type="OrthoDB" id="671923at2759"/>
<dbReference type="EMBL" id="LFYR01002205">
    <property type="protein sequence ID" value="KMZ56277.1"/>
    <property type="molecule type" value="Genomic_DNA"/>
</dbReference>
<comment type="caution">
    <text evidence="2">The sequence shown here is derived from an EMBL/GenBank/DDBJ whole genome shotgun (WGS) entry which is preliminary data.</text>
</comment>
<gene>
    <name evidence="2" type="ORF">ZOSMA_97G00440</name>
</gene>
<dbReference type="AlphaFoldDB" id="A0A0K9NJM0"/>
<evidence type="ECO:0000313" key="2">
    <source>
        <dbReference type="EMBL" id="KMZ56277.1"/>
    </source>
</evidence>
<evidence type="ECO:0000313" key="3">
    <source>
        <dbReference type="Proteomes" id="UP000036987"/>
    </source>
</evidence>
<protein>
    <submittedName>
        <fullName evidence="2">Uncharacterized protein</fullName>
    </submittedName>
</protein>
<reference evidence="3" key="1">
    <citation type="journal article" date="2016" name="Nature">
        <title>The genome of the seagrass Zostera marina reveals angiosperm adaptation to the sea.</title>
        <authorList>
            <person name="Olsen J.L."/>
            <person name="Rouze P."/>
            <person name="Verhelst B."/>
            <person name="Lin Y.-C."/>
            <person name="Bayer T."/>
            <person name="Collen J."/>
            <person name="Dattolo E."/>
            <person name="De Paoli E."/>
            <person name="Dittami S."/>
            <person name="Maumus F."/>
            <person name="Michel G."/>
            <person name="Kersting A."/>
            <person name="Lauritano C."/>
            <person name="Lohaus R."/>
            <person name="Toepel M."/>
            <person name="Tonon T."/>
            <person name="Vanneste K."/>
            <person name="Amirebrahimi M."/>
            <person name="Brakel J."/>
            <person name="Bostroem C."/>
            <person name="Chovatia M."/>
            <person name="Grimwood J."/>
            <person name="Jenkins J.W."/>
            <person name="Jueterbock A."/>
            <person name="Mraz A."/>
            <person name="Stam W.T."/>
            <person name="Tice H."/>
            <person name="Bornberg-Bauer E."/>
            <person name="Green P.J."/>
            <person name="Pearson G.A."/>
            <person name="Procaccini G."/>
            <person name="Duarte C.M."/>
            <person name="Schmutz J."/>
            <person name="Reusch T.B.H."/>
            <person name="Van de Peer Y."/>
        </authorList>
    </citation>
    <scope>NUCLEOTIDE SEQUENCE [LARGE SCALE GENOMIC DNA]</scope>
    <source>
        <strain evidence="3">cv. Finnish</strain>
    </source>
</reference>
<evidence type="ECO:0000256" key="1">
    <source>
        <dbReference type="SAM" id="Phobius"/>
    </source>
</evidence>
<organism evidence="2 3">
    <name type="scientific">Zostera marina</name>
    <name type="common">Eelgrass</name>
    <dbReference type="NCBI Taxonomy" id="29655"/>
    <lineage>
        <taxon>Eukaryota</taxon>
        <taxon>Viridiplantae</taxon>
        <taxon>Streptophyta</taxon>
        <taxon>Embryophyta</taxon>
        <taxon>Tracheophyta</taxon>
        <taxon>Spermatophyta</taxon>
        <taxon>Magnoliopsida</taxon>
        <taxon>Liliopsida</taxon>
        <taxon>Zosteraceae</taxon>
        <taxon>Zostera</taxon>
    </lineage>
</organism>
<sequence length="105" mass="12556">MITRSKLVEQLREYQIRSQHKWGALVIFSPQNQILTWVDKAVALLWALLFCLLVISSYVTLYYRYFGFSAFIIFLCIFLPLCLKISRQRRLAKKRERRLLLPLSM</sequence>
<keyword evidence="3" id="KW-1185">Reference proteome</keyword>
<name>A0A0K9NJM0_ZOSMR</name>
<dbReference type="PANTHER" id="PTHR34936:SF2">
    <property type="entry name" value="EXPRESSED PROTEIN"/>
    <property type="match status" value="1"/>
</dbReference>
<dbReference type="OMA" id="SCIPICL"/>
<feature type="transmembrane region" description="Helical" evidence="1">
    <location>
        <begin position="41"/>
        <end position="59"/>
    </location>
</feature>
<keyword evidence="1" id="KW-0812">Transmembrane</keyword>
<dbReference type="PANTHER" id="PTHR34936">
    <property type="entry name" value="EXPRESSED PROTEIN"/>
    <property type="match status" value="1"/>
</dbReference>
<dbReference type="Proteomes" id="UP000036987">
    <property type="component" value="Unassembled WGS sequence"/>
</dbReference>
<keyword evidence="1" id="KW-0472">Membrane</keyword>
<accession>A0A0K9NJM0</accession>